<evidence type="ECO:0000256" key="4">
    <source>
        <dbReference type="ARBA" id="ARBA00022679"/>
    </source>
</evidence>
<dbReference type="InterPro" id="IPR000719">
    <property type="entry name" value="Prot_kinase_dom"/>
</dbReference>
<dbReference type="InterPro" id="IPR017441">
    <property type="entry name" value="Protein_kinase_ATP_BS"/>
</dbReference>
<dbReference type="PROSITE" id="PS00107">
    <property type="entry name" value="PROTEIN_KINASE_ATP"/>
    <property type="match status" value="1"/>
</dbReference>
<dbReference type="EC" id="2.7.11.1" evidence="2"/>
<dbReference type="InterPro" id="IPR008271">
    <property type="entry name" value="Ser/Thr_kinase_AS"/>
</dbReference>
<dbReference type="SUPFAM" id="SSF56112">
    <property type="entry name" value="Protein kinase-like (PK-like)"/>
    <property type="match status" value="1"/>
</dbReference>
<evidence type="ECO:0000256" key="9">
    <source>
        <dbReference type="ARBA" id="ARBA00048679"/>
    </source>
</evidence>
<dbReference type="SUPFAM" id="SSF47986">
    <property type="entry name" value="DEATH domain"/>
    <property type="match status" value="1"/>
</dbReference>
<keyword evidence="5 10" id="KW-0547">Nucleotide-binding</keyword>
<keyword evidence="7 10" id="KW-0067">ATP-binding</keyword>
<feature type="binding site" evidence="10">
    <location>
        <position position="199"/>
    </location>
    <ligand>
        <name>ATP</name>
        <dbReference type="ChEBI" id="CHEBI:30616"/>
    </ligand>
</feature>
<accession>A0A085N206</accession>
<dbReference type="InterPro" id="IPR011009">
    <property type="entry name" value="Kinase-like_dom_sf"/>
</dbReference>
<dbReference type="CDD" id="cd14066">
    <property type="entry name" value="STKc_IRAK"/>
    <property type="match status" value="1"/>
</dbReference>
<evidence type="ECO:0000256" key="8">
    <source>
        <dbReference type="ARBA" id="ARBA00047899"/>
    </source>
</evidence>
<dbReference type="GO" id="GO:0045087">
    <property type="term" value="P:innate immune response"/>
    <property type="evidence" value="ECO:0007669"/>
    <property type="project" value="UniProtKB-ARBA"/>
</dbReference>
<dbReference type="PROSITE" id="PS00108">
    <property type="entry name" value="PROTEIN_KINASE_ST"/>
    <property type="match status" value="1"/>
</dbReference>
<organism evidence="13">
    <name type="scientific">Trichuris suis</name>
    <name type="common">pig whipworm</name>
    <dbReference type="NCBI Taxonomy" id="68888"/>
    <lineage>
        <taxon>Eukaryota</taxon>
        <taxon>Metazoa</taxon>
        <taxon>Ecdysozoa</taxon>
        <taxon>Nematoda</taxon>
        <taxon>Enoplea</taxon>
        <taxon>Dorylaimia</taxon>
        <taxon>Trichinellida</taxon>
        <taxon>Trichuridae</taxon>
        <taxon>Trichuris</taxon>
    </lineage>
</organism>
<evidence type="ECO:0000259" key="12">
    <source>
        <dbReference type="PROSITE" id="PS50011"/>
    </source>
</evidence>
<feature type="domain" description="Protein kinase" evidence="12">
    <location>
        <begin position="172"/>
        <end position="455"/>
    </location>
</feature>
<evidence type="ECO:0000256" key="5">
    <source>
        <dbReference type="ARBA" id="ARBA00022741"/>
    </source>
</evidence>
<dbReference type="PANTHER" id="PTHR48006">
    <property type="entry name" value="LEUCINE-RICH REPEAT-CONTAINING PROTEIN DDB_G0281931-RELATED"/>
    <property type="match status" value="1"/>
</dbReference>
<dbReference type="GO" id="GO:0005524">
    <property type="term" value="F:ATP binding"/>
    <property type="evidence" value="ECO:0007669"/>
    <property type="project" value="UniProtKB-UniRule"/>
</dbReference>
<sequence>MYVYELSFRCREYLATALDLNSDWEDIAALLGFPAQEVYFLRQACSRGNTPAKEMLQILAAQGITVEVLRQVLIAAKNVRAADILLSHTSTRTQKSSTSAEQTPSTLDVAKIRNNDSYGAPVLEKELTKVQCVNSLKIQPAKLVSDLLEDGISLPEAMRAKYEEIKDATDDFSPANVLGQGGYGIVYKGRWKDTVVAVKRIVLQQNNRKSHMKDGVSQLVKELQTLSLYRHDNILCLYGYCLEESTPCLIYQFMANGSLEDRLHNKALKPLSWPERQRIITGTCRGLNFLHTCADQPLIHGDVKSANILLDHHLEPKIGDFGLCRTGGLLDTGEDSYFIASHINGTFAYLPPEFITKKRVSSKLDVYSFGTVIFEVATGQSPYSTSRTPENLVQYMRHQRFHFGTVNHLIDVCAFDKMATGADIYETFIDIAFQCTNVQPEMRPSLSEILRRLEFKA</sequence>
<dbReference type="Gene3D" id="1.10.533.10">
    <property type="entry name" value="Death Domain, Fas"/>
    <property type="match status" value="1"/>
</dbReference>
<evidence type="ECO:0000256" key="6">
    <source>
        <dbReference type="ARBA" id="ARBA00022777"/>
    </source>
</evidence>
<dbReference type="SMART" id="SM00220">
    <property type="entry name" value="S_TKc"/>
    <property type="match status" value="1"/>
</dbReference>
<dbReference type="GO" id="GO:0007165">
    <property type="term" value="P:signal transduction"/>
    <property type="evidence" value="ECO:0007669"/>
    <property type="project" value="InterPro"/>
</dbReference>
<name>A0A085N206_9BILA</name>
<keyword evidence="4" id="KW-0808">Transferase</keyword>
<evidence type="ECO:0000256" key="11">
    <source>
        <dbReference type="RuleBase" id="RU000304"/>
    </source>
</evidence>
<dbReference type="InterPro" id="IPR011029">
    <property type="entry name" value="DEATH-like_dom_sf"/>
</dbReference>
<dbReference type="InterPro" id="IPR051824">
    <property type="entry name" value="LRR_Rcpt-Like_S/T_Kinase"/>
</dbReference>
<reference evidence="13" key="1">
    <citation type="journal article" date="2014" name="Nat. Genet.">
        <title>Genome and transcriptome of the porcine whipworm Trichuris suis.</title>
        <authorList>
            <person name="Jex A.R."/>
            <person name="Nejsum P."/>
            <person name="Schwarz E.M."/>
            <person name="Hu L."/>
            <person name="Young N.D."/>
            <person name="Hall R.S."/>
            <person name="Korhonen P.K."/>
            <person name="Liao S."/>
            <person name="Thamsborg S."/>
            <person name="Xia J."/>
            <person name="Xu P."/>
            <person name="Wang S."/>
            <person name="Scheerlinck J.P."/>
            <person name="Hofmann A."/>
            <person name="Sternberg P.W."/>
            <person name="Wang J."/>
            <person name="Gasser R.B."/>
        </authorList>
    </citation>
    <scope>NUCLEOTIDE SEQUENCE [LARGE SCALE GENOMIC DNA]</scope>
    <source>
        <strain evidence="13">DCEP-RM93F</strain>
    </source>
</reference>
<dbReference type="GO" id="GO:0004674">
    <property type="term" value="F:protein serine/threonine kinase activity"/>
    <property type="evidence" value="ECO:0007669"/>
    <property type="project" value="UniProtKB-KW"/>
</dbReference>
<dbReference type="AlphaFoldDB" id="A0A085N206"/>
<evidence type="ECO:0000256" key="1">
    <source>
        <dbReference type="ARBA" id="ARBA00008718"/>
    </source>
</evidence>
<dbReference type="PROSITE" id="PS50011">
    <property type="entry name" value="PROTEIN_KINASE_DOM"/>
    <property type="match status" value="1"/>
</dbReference>
<keyword evidence="3 11" id="KW-0723">Serine/threonine-protein kinase</keyword>
<evidence type="ECO:0000256" key="2">
    <source>
        <dbReference type="ARBA" id="ARBA00012513"/>
    </source>
</evidence>
<evidence type="ECO:0000256" key="3">
    <source>
        <dbReference type="ARBA" id="ARBA00022527"/>
    </source>
</evidence>
<gene>
    <name evidence="13" type="ORF">M514_24311</name>
</gene>
<dbReference type="EMBL" id="KL367572">
    <property type="protein sequence ID" value="KFD63502.1"/>
    <property type="molecule type" value="Genomic_DNA"/>
</dbReference>
<keyword evidence="6" id="KW-0418">Kinase</keyword>
<dbReference type="Proteomes" id="UP000030758">
    <property type="component" value="Unassembled WGS sequence"/>
</dbReference>
<dbReference type="Gene3D" id="1.10.510.10">
    <property type="entry name" value="Transferase(Phosphotransferase) domain 1"/>
    <property type="match status" value="1"/>
</dbReference>
<comment type="catalytic activity">
    <reaction evidence="8">
        <text>L-threonyl-[protein] + ATP = O-phospho-L-threonyl-[protein] + ADP + H(+)</text>
        <dbReference type="Rhea" id="RHEA:46608"/>
        <dbReference type="Rhea" id="RHEA-COMP:11060"/>
        <dbReference type="Rhea" id="RHEA-COMP:11605"/>
        <dbReference type="ChEBI" id="CHEBI:15378"/>
        <dbReference type="ChEBI" id="CHEBI:30013"/>
        <dbReference type="ChEBI" id="CHEBI:30616"/>
        <dbReference type="ChEBI" id="CHEBI:61977"/>
        <dbReference type="ChEBI" id="CHEBI:456216"/>
        <dbReference type="EC" id="2.7.11.1"/>
    </reaction>
</comment>
<proteinExistence type="inferred from homology"/>
<evidence type="ECO:0000313" key="13">
    <source>
        <dbReference type="EMBL" id="KFD63502.1"/>
    </source>
</evidence>
<protein>
    <recommendedName>
        <fullName evidence="2">non-specific serine/threonine protein kinase</fullName>
        <ecNumber evidence="2">2.7.11.1</ecNumber>
    </recommendedName>
</protein>
<evidence type="ECO:0000256" key="7">
    <source>
        <dbReference type="ARBA" id="ARBA00022840"/>
    </source>
</evidence>
<evidence type="ECO:0000256" key="10">
    <source>
        <dbReference type="PROSITE-ProRule" id="PRU10141"/>
    </source>
</evidence>
<dbReference type="PANTHER" id="PTHR48006:SF102">
    <property type="entry name" value="LEUCINE-RICH REPEAT-CONTAINING PROTEIN DDB_G0281931-RELATED"/>
    <property type="match status" value="1"/>
</dbReference>
<dbReference type="Pfam" id="PF00531">
    <property type="entry name" value="Death"/>
    <property type="match status" value="1"/>
</dbReference>
<dbReference type="Pfam" id="PF00069">
    <property type="entry name" value="Pkinase"/>
    <property type="match status" value="1"/>
</dbReference>
<comment type="catalytic activity">
    <reaction evidence="9">
        <text>L-seryl-[protein] + ATP = O-phospho-L-seryl-[protein] + ADP + H(+)</text>
        <dbReference type="Rhea" id="RHEA:17989"/>
        <dbReference type="Rhea" id="RHEA-COMP:9863"/>
        <dbReference type="Rhea" id="RHEA-COMP:11604"/>
        <dbReference type="ChEBI" id="CHEBI:15378"/>
        <dbReference type="ChEBI" id="CHEBI:29999"/>
        <dbReference type="ChEBI" id="CHEBI:30616"/>
        <dbReference type="ChEBI" id="CHEBI:83421"/>
        <dbReference type="ChEBI" id="CHEBI:456216"/>
        <dbReference type="EC" id="2.7.11.1"/>
    </reaction>
</comment>
<comment type="similarity">
    <text evidence="1">Belongs to the protein kinase superfamily. TKL Ser/Thr protein kinase family. Pelle subfamily.</text>
</comment>
<dbReference type="FunFam" id="1.10.510.10:FF:000754">
    <property type="entry name" value="Interleukin-1 receptor-associated kinase"/>
    <property type="match status" value="1"/>
</dbReference>
<dbReference type="InterPro" id="IPR000488">
    <property type="entry name" value="Death_dom"/>
</dbReference>
<dbReference type="Gene3D" id="3.30.200.20">
    <property type="entry name" value="Phosphorylase Kinase, domain 1"/>
    <property type="match status" value="1"/>
</dbReference>